<dbReference type="EMBL" id="BMAV01023458">
    <property type="protein sequence ID" value="GFY79229.1"/>
    <property type="molecule type" value="Genomic_DNA"/>
</dbReference>
<sequence>MAHFLKIGRARKEKRFTSSESFHWGQLRREEDVRATDGLRSGPPPSLACSNKRCRVECNPISNDPDDPPEKMDPHTLGPEEGEILQMHRMNSKCG</sequence>
<proteinExistence type="predicted"/>
<organism evidence="2 3">
    <name type="scientific">Trichonephila inaurata madagascariensis</name>
    <dbReference type="NCBI Taxonomy" id="2747483"/>
    <lineage>
        <taxon>Eukaryota</taxon>
        <taxon>Metazoa</taxon>
        <taxon>Ecdysozoa</taxon>
        <taxon>Arthropoda</taxon>
        <taxon>Chelicerata</taxon>
        <taxon>Arachnida</taxon>
        <taxon>Araneae</taxon>
        <taxon>Araneomorphae</taxon>
        <taxon>Entelegynae</taxon>
        <taxon>Araneoidea</taxon>
        <taxon>Nephilidae</taxon>
        <taxon>Trichonephila</taxon>
        <taxon>Trichonephila inaurata</taxon>
    </lineage>
</organism>
<protein>
    <submittedName>
        <fullName evidence="2">Uncharacterized protein</fullName>
    </submittedName>
</protein>
<evidence type="ECO:0000256" key="1">
    <source>
        <dbReference type="SAM" id="MobiDB-lite"/>
    </source>
</evidence>
<feature type="region of interest" description="Disordered" evidence="1">
    <location>
        <begin position="60"/>
        <end position="95"/>
    </location>
</feature>
<comment type="caution">
    <text evidence="2">The sequence shown here is derived from an EMBL/GenBank/DDBJ whole genome shotgun (WGS) entry which is preliminary data.</text>
</comment>
<accession>A0A8X6YZ92</accession>
<evidence type="ECO:0000313" key="2">
    <source>
        <dbReference type="EMBL" id="GFY79229.1"/>
    </source>
</evidence>
<keyword evidence="3" id="KW-1185">Reference proteome</keyword>
<dbReference type="AlphaFoldDB" id="A0A8X6YZ92"/>
<gene>
    <name evidence="2" type="ORF">TNIN_422171</name>
</gene>
<dbReference type="Proteomes" id="UP000886998">
    <property type="component" value="Unassembled WGS sequence"/>
</dbReference>
<name>A0A8X6YZ92_9ARAC</name>
<evidence type="ECO:0000313" key="3">
    <source>
        <dbReference type="Proteomes" id="UP000886998"/>
    </source>
</evidence>
<reference evidence="2" key="1">
    <citation type="submission" date="2020-08" db="EMBL/GenBank/DDBJ databases">
        <title>Multicomponent nature underlies the extraordinary mechanical properties of spider dragline silk.</title>
        <authorList>
            <person name="Kono N."/>
            <person name="Nakamura H."/>
            <person name="Mori M."/>
            <person name="Yoshida Y."/>
            <person name="Ohtoshi R."/>
            <person name="Malay A.D."/>
            <person name="Moran D.A.P."/>
            <person name="Tomita M."/>
            <person name="Numata K."/>
            <person name="Arakawa K."/>
        </authorList>
    </citation>
    <scope>NUCLEOTIDE SEQUENCE</scope>
</reference>